<dbReference type="HOGENOM" id="CLU_2616814_0_0_10"/>
<gene>
    <name evidence="1" type="ordered locus">FCOL_12305</name>
</gene>
<dbReference type="Proteomes" id="UP000005638">
    <property type="component" value="Chromosome"/>
</dbReference>
<protein>
    <submittedName>
        <fullName evidence="1">Uncharacterized protein</fullName>
    </submittedName>
</protein>
<dbReference type="KEGG" id="fco:FCOL_12305"/>
<keyword evidence="2" id="KW-1185">Reference proteome</keyword>
<reference evidence="1 2" key="1">
    <citation type="journal article" date="2012" name="J. Bacteriol.">
        <title>Genome Sequence of the Fish Pathogen Flavobacterium columnare ATCC 49512.</title>
        <authorList>
            <person name="Tekedar H.C."/>
            <person name="Karsi A."/>
            <person name="Gillaspy A.F."/>
            <person name="Dyer D.W."/>
            <person name="Benton N.R."/>
            <person name="Zaitshik J."/>
            <person name="Vamenta S."/>
            <person name="Banes M.M."/>
            <person name="Gulsoy N."/>
            <person name="Aboko-Cole M."/>
            <person name="Waldbieser G.C."/>
            <person name="Lawrence M.L."/>
        </authorList>
    </citation>
    <scope>NUCLEOTIDE SEQUENCE [LARGE SCALE GENOMIC DNA]</scope>
    <source>
        <strain evidence="2">ATCC 49512 / CIP 103533 / TG 44/87</strain>
    </source>
</reference>
<name>G8X9R4_FLACA</name>
<sequence length="78" mass="9261">MKQKLISFKSFLIVLQKRVLNSYKSSFFVTIKPILSKNTRLEGLKRTSIIHKPIKNQTKLYPILNFKQFIPHKKKEDT</sequence>
<dbReference type="AlphaFoldDB" id="G8X9R4"/>
<organism evidence="1 2">
    <name type="scientific">Flavobacterium columnare (strain ATCC 49512 / CIP 103533 / TG 44/87)</name>
    <dbReference type="NCBI Taxonomy" id="1041826"/>
    <lineage>
        <taxon>Bacteria</taxon>
        <taxon>Pseudomonadati</taxon>
        <taxon>Bacteroidota</taxon>
        <taxon>Flavobacteriia</taxon>
        <taxon>Flavobacteriales</taxon>
        <taxon>Flavobacteriaceae</taxon>
        <taxon>Flavobacterium</taxon>
    </lineage>
</organism>
<proteinExistence type="predicted"/>
<accession>G8X9R4</accession>
<evidence type="ECO:0000313" key="2">
    <source>
        <dbReference type="Proteomes" id="UP000005638"/>
    </source>
</evidence>
<dbReference type="STRING" id="1041826.FCOL_12305"/>
<evidence type="ECO:0000313" key="1">
    <source>
        <dbReference type="EMBL" id="AEW87262.1"/>
    </source>
</evidence>
<dbReference type="EMBL" id="CP003222">
    <property type="protein sequence ID" value="AEW87262.1"/>
    <property type="molecule type" value="Genomic_DNA"/>
</dbReference>